<dbReference type="SUPFAM" id="SSF51161">
    <property type="entry name" value="Trimeric LpxA-like enzymes"/>
    <property type="match status" value="1"/>
</dbReference>
<dbReference type="InterPro" id="IPR051159">
    <property type="entry name" value="Hexapeptide_acetyltransf"/>
</dbReference>
<evidence type="ECO:0000256" key="2">
    <source>
        <dbReference type="ARBA" id="ARBA00022679"/>
    </source>
</evidence>
<evidence type="ECO:0000313" key="3">
    <source>
        <dbReference type="EMBL" id="QIZ05642.1"/>
    </source>
</evidence>
<gene>
    <name evidence="3" type="ORF">HFZ78_01870</name>
</gene>
<sequence length="188" mass="20842">MSRLGVYIRFFLTALKMIYLKMILKKKVQFNIRSIVPLTTTISIISSGHLYIGDHINLRKGCKLLIRKNALLKIESGVSVNYNCIIAAYEKIVIGKGTIIGPNVCMYDHDHDFRVIGGVHDDLYRTAPITIGENVWIGAGCILLKGTIIGDNCVIAAGSVVRGDVPPNTIYVQKRETEILQIDKKGID</sequence>
<comment type="similarity">
    <text evidence="1">Belongs to the transferase hexapeptide repeat family.</text>
</comment>
<evidence type="ECO:0000313" key="4">
    <source>
        <dbReference type="Proteomes" id="UP000501868"/>
    </source>
</evidence>
<dbReference type="InterPro" id="IPR011004">
    <property type="entry name" value="Trimer_LpxA-like_sf"/>
</dbReference>
<dbReference type="Proteomes" id="UP000501868">
    <property type="component" value="Chromosome"/>
</dbReference>
<protein>
    <submittedName>
        <fullName evidence="3">Acyltransferase</fullName>
    </submittedName>
</protein>
<evidence type="ECO:0000256" key="1">
    <source>
        <dbReference type="ARBA" id="ARBA00007274"/>
    </source>
</evidence>
<keyword evidence="3" id="KW-0012">Acyltransferase</keyword>
<name>A0A6H1NWN4_PRIMG</name>
<reference evidence="3 4" key="2">
    <citation type="submission" date="2020-04" db="EMBL/GenBank/DDBJ databases">
        <authorList>
            <person name="Fomenkov A."/>
            <person name="Anton B.P."/>
            <person name="Roberts R.J."/>
        </authorList>
    </citation>
    <scope>NUCLEOTIDE SEQUENCE [LARGE SCALE GENOMIC DNA]</scope>
    <source>
        <strain evidence="3 4">S2</strain>
    </source>
</reference>
<dbReference type="Gene3D" id="2.160.10.10">
    <property type="entry name" value="Hexapeptide repeat proteins"/>
    <property type="match status" value="1"/>
</dbReference>
<dbReference type="Pfam" id="PF00132">
    <property type="entry name" value="Hexapep"/>
    <property type="match status" value="1"/>
</dbReference>
<dbReference type="InterPro" id="IPR001451">
    <property type="entry name" value="Hexapep"/>
</dbReference>
<dbReference type="PANTHER" id="PTHR23416:SF23">
    <property type="entry name" value="ACETYLTRANSFERASE C18B11.09C-RELATED"/>
    <property type="match status" value="1"/>
</dbReference>
<dbReference type="CDD" id="cd04647">
    <property type="entry name" value="LbH_MAT_like"/>
    <property type="match status" value="1"/>
</dbReference>
<dbReference type="PANTHER" id="PTHR23416">
    <property type="entry name" value="SIALIC ACID SYNTHASE-RELATED"/>
    <property type="match status" value="1"/>
</dbReference>
<keyword evidence="2 3" id="KW-0808">Transferase</keyword>
<dbReference type="GO" id="GO:0008374">
    <property type="term" value="F:O-acyltransferase activity"/>
    <property type="evidence" value="ECO:0007669"/>
    <property type="project" value="TreeGrafter"/>
</dbReference>
<accession>A0A6H1NWN4</accession>
<organism evidence="3 4">
    <name type="scientific">Priestia megaterium</name>
    <name type="common">Bacillus megaterium</name>
    <dbReference type="NCBI Taxonomy" id="1404"/>
    <lineage>
        <taxon>Bacteria</taxon>
        <taxon>Bacillati</taxon>
        <taxon>Bacillota</taxon>
        <taxon>Bacilli</taxon>
        <taxon>Bacillales</taxon>
        <taxon>Bacillaceae</taxon>
        <taxon>Priestia</taxon>
    </lineage>
</organism>
<dbReference type="EMBL" id="CP051128">
    <property type="protein sequence ID" value="QIZ05642.1"/>
    <property type="molecule type" value="Genomic_DNA"/>
</dbReference>
<dbReference type="AlphaFoldDB" id="A0A6H1NWN4"/>
<proteinExistence type="inferred from homology"/>
<reference evidence="3 4" key="1">
    <citation type="submission" date="2020-04" db="EMBL/GenBank/DDBJ databases">
        <title>Genome-Wide Identification of 5-Methylcytosine Sites in Bacterial Genomes By High-Throughput Sequencing of MspJI Restriction Fragments.</title>
        <authorList>
            <person name="Wu V."/>
        </authorList>
    </citation>
    <scope>NUCLEOTIDE SEQUENCE [LARGE SCALE GENOMIC DNA]</scope>
    <source>
        <strain evidence="3 4">S2</strain>
    </source>
</reference>